<proteinExistence type="predicted"/>
<comment type="caution">
    <text evidence="2">The sequence shown here is derived from an EMBL/GenBank/DDBJ whole genome shotgun (WGS) entry which is preliminary data.</text>
</comment>
<reference evidence="2 3" key="1">
    <citation type="journal article" date="2020" name="Nature">
        <title>Six reference-quality genomes reveal evolution of bat adaptations.</title>
        <authorList>
            <person name="Jebb D."/>
            <person name="Huang Z."/>
            <person name="Pippel M."/>
            <person name="Hughes G.M."/>
            <person name="Lavrichenko K."/>
            <person name="Devanna P."/>
            <person name="Winkler S."/>
            <person name="Jermiin L.S."/>
            <person name="Skirmuntt E.C."/>
            <person name="Katzourakis A."/>
            <person name="Burkitt-Gray L."/>
            <person name="Ray D.A."/>
            <person name="Sullivan K.A.M."/>
            <person name="Roscito J.G."/>
            <person name="Kirilenko B.M."/>
            <person name="Davalos L.M."/>
            <person name="Corthals A.P."/>
            <person name="Power M.L."/>
            <person name="Jones G."/>
            <person name="Ransome R.D."/>
            <person name="Dechmann D.K.N."/>
            <person name="Locatelli A.G."/>
            <person name="Puechmaille S.J."/>
            <person name="Fedrigo O."/>
            <person name="Jarvis E.D."/>
            <person name="Hiller M."/>
            <person name="Vernes S.C."/>
            <person name="Myers E.W."/>
            <person name="Teeling E.C."/>
        </authorList>
    </citation>
    <scope>NUCLEOTIDE SEQUENCE [LARGE SCALE GENOMIC DNA]</scope>
    <source>
        <strain evidence="2">MPipKuh1</strain>
        <tissue evidence="2">Flight muscle</tissue>
    </source>
</reference>
<keyword evidence="1" id="KW-0812">Transmembrane</keyword>
<protein>
    <submittedName>
        <fullName evidence="2">Uncharacterized protein</fullName>
    </submittedName>
</protein>
<sequence>MHYLCVSGTLLDALLSTLNREVSSLARIAPLRKGGVRIQSKVNETQKPIQILSTSPAGVIICVCALSWAVMVPVFPFLLFFLLFILCFLLSSSPSSYFSSFLSLRVTSPPSSFSLMLLLLLLPPLPPPLQILLLFIYLICLFL</sequence>
<organism evidence="2 3">
    <name type="scientific">Pipistrellus kuhlii</name>
    <name type="common">Kuhl's pipistrelle</name>
    <dbReference type="NCBI Taxonomy" id="59472"/>
    <lineage>
        <taxon>Eukaryota</taxon>
        <taxon>Metazoa</taxon>
        <taxon>Chordata</taxon>
        <taxon>Craniata</taxon>
        <taxon>Vertebrata</taxon>
        <taxon>Euteleostomi</taxon>
        <taxon>Mammalia</taxon>
        <taxon>Eutheria</taxon>
        <taxon>Laurasiatheria</taxon>
        <taxon>Chiroptera</taxon>
        <taxon>Yangochiroptera</taxon>
        <taxon>Vespertilionidae</taxon>
        <taxon>Pipistrellus</taxon>
    </lineage>
</organism>
<dbReference type="Proteomes" id="UP000558488">
    <property type="component" value="Unassembled WGS sequence"/>
</dbReference>
<name>A0A7J7ZJC4_PIPKU</name>
<evidence type="ECO:0000313" key="3">
    <source>
        <dbReference type="Proteomes" id="UP000558488"/>
    </source>
</evidence>
<feature type="transmembrane region" description="Helical" evidence="1">
    <location>
        <begin position="49"/>
        <end position="70"/>
    </location>
</feature>
<evidence type="ECO:0000313" key="2">
    <source>
        <dbReference type="EMBL" id="KAF6374377.1"/>
    </source>
</evidence>
<keyword evidence="1" id="KW-0472">Membrane</keyword>
<feature type="transmembrane region" description="Helical" evidence="1">
    <location>
        <begin position="77"/>
        <end position="97"/>
    </location>
</feature>
<dbReference type="AlphaFoldDB" id="A0A7J7ZJC4"/>
<accession>A0A7J7ZJC4</accession>
<evidence type="ECO:0000256" key="1">
    <source>
        <dbReference type="SAM" id="Phobius"/>
    </source>
</evidence>
<feature type="transmembrane region" description="Helical" evidence="1">
    <location>
        <begin position="117"/>
        <end position="142"/>
    </location>
</feature>
<dbReference type="EMBL" id="JACAGB010000003">
    <property type="protein sequence ID" value="KAF6374377.1"/>
    <property type="molecule type" value="Genomic_DNA"/>
</dbReference>
<keyword evidence="3" id="KW-1185">Reference proteome</keyword>
<keyword evidence="1" id="KW-1133">Transmembrane helix</keyword>
<gene>
    <name evidence="2" type="ORF">mPipKuh1_009596</name>
</gene>